<dbReference type="PROSITE" id="PS50105">
    <property type="entry name" value="SAM_DOMAIN"/>
    <property type="match status" value="1"/>
</dbReference>
<dbReference type="InterPro" id="IPR041489">
    <property type="entry name" value="PDZ_6"/>
</dbReference>
<protein>
    <submittedName>
        <fullName evidence="5">Connector enhancer of kinase suppressor of ras 2</fullName>
    </submittedName>
</protein>
<dbReference type="SUPFAM" id="SSF47769">
    <property type="entry name" value="SAM/Pointed domain"/>
    <property type="match status" value="1"/>
</dbReference>
<dbReference type="InterPro" id="IPR001660">
    <property type="entry name" value="SAM"/>
</dbReference>
<organism evidence="5 6">
    <name type="scientific">Amphibalanus amphitrite</name>
    <name type="common">Striped barnacle</name>
    <name type="synonym">Balanus amphitrite</name>
    <dbReference type="NCBI Taxonomy" id="1232801"/>
    <lineage>
        <taxon>Eukaryota</taxon>
        <taxon>Metazoa</taxon>
        <taxon>Ecdysozoa</taxon>
        <taxon>Arthropoda</taxon>
        <taxon>Crustacea</taxon>
        <taxon>Multicrustacea</taxon>
        <taxon>Cirripedia</taxon>
        <taxon>Thoracica</taxon>
        <taxon>Thoracicalcarea</taxon>
        <taxon>Balanomorpha</taxon>
        <taxon>Balanoidea</taxon>
        <taxon>Balanidae</taxon>
        <taxon>Amphibalaninae</taxon>
        <taxon>Amphibalanus</taxon>
    </lineage>
</organism>
<feature type="region of interest" description="Disordered" evidence="1">
    <location>
        <begin position="848"/>
        <end position="883"/>
    </location>
</feature>
<dbReference type="InterPro" id="IPR011993">
    <property type="entry name" value="PH-like_dom_sf"/>
</dbReference>
<dbReference type="Pfam" id="PF00169">
    <property type="entry name" value="PH"/>
    <property type="match status" value="1"/>
</dbReference>
<dbReference type="PROSITE" id="PS50003">
    <property type="entry name" value="PH_DOMAIN"/>
    <property type="match status" value="1"/>
</dbReference>
<dbReference type="SMART" id="SM00454">
    <property type="entry name" value="SAM"/>
    <property type="match status" value="1"/>
</dbReference>
<dbReference type="OrthoDB" id="74412at2759"/>
<feature type="compositionally biased region" description="Polar residues" evidence="1">
    <location>
        <begin position="452"/>
        <end position="463"/>
    </location>
</feature>
<feature type="compositionally biased region" description="Low complexity" evidence="1">
    <location>
        <begin position="815"/>
        <end position="832"/>
    </location>
</feature>
<dbReference type="Gene3D" id="2.30.29.30">
    <property type="entry name" value="Pleckstrin-homology domain (PH domain)/Phosphotyrosine-binding domain (PTB)"/>
    <property type="match status" value="1"/>
</dbReference>
<comment type="caution">
    <text evidence="5">The sequence shown here is derived from an EMBL/GenBank/DDBJ whole genome shotgun (WGS) entry which is preliminary data.</text>
</comment>
<dbReference type="Proteomes" id="UP000440578">
    <property type="component" value="Unassembled WGS sequence"/>
</dbReference>
<feature type="region of interest" description="Disordered" evidence="1">
    <location>
        <begin position="753"/>
        <end position="835"/>
    </location>
</feature>
<dbReference type="SMART" id="SM00233">
    <property type="entry name" value="PH"/>
    <property type="match status" value="1"/>
</dbReference>
<keyword evidence="6" id="KW-1185">Reference proteome</keyword>
<keyword evidence="5" id="KW-0808">Transferase</keyword>
<feature type="region of interest" description="Disordered" evidence="1">
    <location>
        <begin position="592"/>
        <end position="620"/>
    </location>
</feature>
<reference evidence="5 6" key="1">
    <citation type="submission" date="2019-07" db="EMBL/GenBank/DDBJ databases">
        <title>Draft genome assembly of a fouling barnacle, Amphibalanus amphitrite (Darwin, 1854): The first reference genome for Thecostraca.</title>
        <authorList>
            <person name="Kim W."/>
        </authorList>
    </citation>
    <scope>NUCLEOTIDE SEQUENCE [LARGE SCALE GENOMIC DNA]</scope>
    <source>
        <strain evidence="5">SNU_AA5</strain>
        <tissue evidence="5">Soma without cirri and trophi</tissue>
    </source>
</reference>
<feature type="compositionally biased region" description="Basic and acidic residues" evidence="1">
    <location>
        <begin position="437"/>
        <end position="448"/>
    </location>
</feature>
<feature type="domain" description="PH" evidence="2">
    <location>
        <begin position="643"/>
        <end position="743"/>
    </location>
</feature>
<feature type="region of interest" description="Disordered" evidence="1">
    <location>
        <begin position="360"/>
        <end position="546"/>
    </location>
</feature>
<dbReference type="InterPro" id="IPR051566">
    <property type="entry name" value="CNKSR"/>
</dbReference>
<feature type="domain" description="PDZ" evidence="4">
    <location>
        <begin position="158"/>
        <end position="239"/>
    </location>
</feature>
<evidence type="ECO:0000256" key="1">
    <source>
        <dbReference type="SAM" id="MobiDB-lite"/>
    </source>
</evidence>
<dbReference type="AlphaFoldDB" id="A0A6A4X6N4"/>
<dbReference type="CDD" id="cd06748">
    <property type="entry name" value="PDZ_CNK1_2_3-like"/>
    <property type="match status" value="1"/>
</dbReference>
<dbReference type="InterPro" id="IPR036034">
    <property type="entry name" value="PDZ_sf"/>
</dbReference>
<feature type="region of interest" description="Disordered" evidence="1">
    <location>
        <begin position="262"/>
        <end position="334"/>
    </location>
</feature>
<evidence type="ECO:0000313" key="5">
    <source>
        <dbReference type="EMBL" id="KAF0313109.1"/>
    </source>
</evidence>
<dbReference type="SUPFAM" id="SSF50156">
    <property type="entry name" value="PDZ domain-like"/>
    <property type="match status" value="1"/>
</dbReference>
<sequence>MAYVNVASWTSDQVAEWIKGLSDHEAMQSYARHLQAANITGSRLLQLRPGELRQLHITRVGHQEVILAAISRLQTLHFTLNSENLQQLAMRLCSKARCLYNELCREQPPVAPGGRQRVTVPILEAVTDTMTSVKDIIGWLNTLDCCDSLSLLPAPLLIMTIKRKPDEPLGLHIVRAISGVPIITGVKFQSPAHHCGKLEEGDEIVQVNYQTVVGWQLGKVIDLLQDKESGTDVYLTVKKRPKHSNLIDQVYFKQFRLPNKKRTPYRWNSSPRPDLLASLPKITLPPKLSSPEALEAELTPQPSSDSDSEAFLPEAGSAAASPTSVRHYLPKPRPTLQRRATVTGASPHLAATTGLHRTVSSLPEQAERTPPPPPADKPRLEKTQSAPAYDVGRREESFERVLRELPRRPAIEEETDSGGNPLPFGPAAGAGAGPVSAEKDLQNSEHSDSPAPLSTVSEATYESGSPIELEVPTESEAAEPNSLPEPGSNTPPDVGEEEATKTPQETPEEVAEGTPNTESSEAPRAEWPSGRPAPSDGPADGSTAVHPTVLLLSGATEDESSSDMPSALKDASPLREMIEKMDVAFRGLKTSLSDLSRPEGSPLTPDGTPPAQPGSRGGPAVLLRQHSRLSFKGRRVSCRDLGQGDCQGWLHMKKEGRGFLHADKWAKRWLVLHGHKLYGYKDKESQQAETLISLPGYQVSPANDIRSKRHAFRVYSNERSVVFASDSQLDMTKWMNKMGLSAIAYDSTKTFTTGGFSRPDRDGTHVDMYFSDTDDEDSKKKTPLKRPPMQRGRVTPSPTSSLDRARQKLRNWRTGSPVPSAGSLSSLSSLGSERPAIKKKPSLRFLARVRRDSGQSAVSVGSVVSTESQRRASQPETSGDRVKEARMRFAFEMDLDGGGDDVFEPAGVSRPRPPPRLAKSASASQVSMGSGRERPSITIQLQSEGAAIGAEEPRTPRKPAMGVSMIGKQRRTPTSTSSSPHFVFPSAPLSPSGSPSPGPGAETTGISRGIAAHGTLSPPPALAKSQTSPALGWGLRVLPRYGLQYPPVFTPDTYSLEQMSGSAAETASLGPAWADRCYADSATQTEAGRAEGAASLAPPTSTAGDGARTLRRKNTLKGRRRRGSLRTEGMLRLLALQRAVKAKQAEVDSISDLLRTPVTHTRLERWLSENQGLLDRAGSAPDHDGETGSQI</sequence>
<feature type="compositionally biased region" description="Basic residues" evidence="1">
    <location>
        <begin position="1109"/>
        <end position="1123"/>
    </location>
</feature>
<dbReference type="GO" id="GO:0016301">
    <property type="term" value="F:kinase activity"/>
    <property type="evidence" value="ECO:0007669"/>
    <property type="project" value="UniProtKB-KW"/>
</dbReference>
<feature type="region of interest" description="Disordered" evidence="1">
    <location>
        <begin position="896"/>
        <end position="1026"/>
    </location>
</feature>
<dbReference type="InterPro" id="IPR001849">
    <property type="entry name" value="PH_domain"/>
</dbReference>
<dbReference type="SUPFAM" id="SSF50729">
    <property type="entry name" value="PH domain-like"/>
    <property type="match status" value="1"/>
</dbReference>
<proteinExistence type="predicted"/>
<feature type="domain" description="SAM" evidence="3">
    <location>
        <begin position="9"/>
        <end position="76"/>
    </location>
</feature>
<dbReference type="Pfam" id="PF00536">
    <property type="entry name" value="SAM_1"/>
    <property type="match status" value="1"/>
</dbReference>
<evidence type="ECO:0000259" key="4">
    <source>
        <dbReference type="PROSITE" id="PS50106"/>
    </source>
</evidence>
<keyword evidence="5" id="KW-0418">Kinase</keyword>
<gene>
    <name evidence="5" type="primary">Cnksr2</name>
    <name evidence="5" type="ORF">FJT64_000197</name>
</gene>
<feature type="compositionally biased region" description="Low complexity" evidence="1">
    <location>
        <begin position="972"/>
        <end position="1001"/>
    </location>
</feature>
<feature type="region of interest" description="Disordered" evidence="1">
    <location>
        <begin position="554"/>
        <end position="573"/>
    </location>
</feature>
<dbReference type="InterPro" id="IPR001478">
    <property type="entry name" value="PDZ"/>
</dbReference>
<dbReference type="EMBL" id="VIIS01000114">
    <property type="protein sequence ID" value="KAF0313109.1"/>
    <property type="molecule type" value="Genomic_DNA"/>
</dbReference>
<feature type="compositionally biased region" description="Low complexity" evidence="1">
    <location>
        <begin position="854"/>
        <end position="865"/>
    </location>
</feature>
<dbReference type="Pfam" id="PF17820">
    <property type="entry name" value="PDZ_6"/>
    <property type="match status" value="1"/>
</dbReference>
<name>A0A6A4X6N4_AMPAM</name>
<evidence type="ECO:0000259" key="2">
    <source>
        <dbReference type="PROSITE" id="PS50003"/>
    </source>
</evidence>
<feature type="compositionally biased region" description="Basic and acidic residues" evidence="1">
    <location>
        <begin position="391"/>
        <end position="411"/>
    </location>
</feature>
<feature type="compositionally biased region" description="Low complexity" evidence="1">
    <location>
        <begin position="418"/>
        <end position="429"/>
    </location>
</feature>
<evidence type="ECO:0000259" key="3">
    <source>
        <dbReference type="PROSITE" id="PS50105"/>
    </source>
</evidence>
<dbReference type="PANTHER" id="PTHR12844:SF42">
    <property type="entry name" value="CONNECTOR ENHANCER OF KSR PROTEIN CNK"/>
    <property type="match status" value="1"/>
</dbReference>
<dbReference type="Gene3D" id="2.30.42.10">
    <property type="match status" value="1"/>
</dbReference>
<dbReference type="InterPro" id="IPR013761">
    <property type="entry name" value="SAM/pointed_sf"/>
</dbReference>
<accession>A0A6A4X6N4</accession>
<dbReference type="PROSITE" id="PS50106">
    <property type="entry name" value="PDZ"/>
    <property type="match status" value="1"/>
</dbReference>
<evidence type="ECO:0000313" key="6">
    <source>
        <dbReference type="Proteomes" id="UP000440578"/>
    </source>
</evidence>
<dbReference type="SMART" id="SM00228">
    <property type="entry name" value="PDZ"/>
    <property type="match status" value="1"/>
</dbReference>
<dbReference type="Gene3D" id="1.10.150.50">
    <property type="entry name" value="Transcription Factor, Ets-1"/>
    <property type="match status" value="1"/>
</dbReference>
<feature type="region of interest" description="Disordered" evidence="1">
    <location>
        <begin position="1084"/>
        <end position="1123"/>
    </location>
</feature>
<dbReference type="PANTHER" id="PTHR12844">
    <property type="entry name" value="CONNECTOR ENCHANCER OF KINASE SUPPRESSOR OF RAS"/>
    <property type="match status" value="1"/>
</dbReference>